<evidence type="ECO:0000256" key="2">
    <source>
        <dbReference type="ARBA" id="ARBA00022692"/>
    </source>
</evidence>
<dbReference type="InterPro" id="IPR036259">
    <property type="entry name" value="MFS_trans_sf"/>
</dbReference>
<evidence type="ECO:0000256" key="3">
    <source>
        <dbReference type="ARBA" id="ARBA00022989"/>
    </source>
</evidence>
<feature type="transmembrane region" description="Helical" evidence="6">
    <location>
        <begin position="312"/>
        <end position="332"/>
    </location>
</feature>
<feature type="transmembrane region" description="Helical" evidence="6">
    <location>
        <begin position="405"/>
        <end position="425"/>
    </location>
</feature>
<keyword evidence="2 6" id="KW-0812">Transmembrane</keyword>
<feature type="transmembrane region" description="Helical" evidence="6">
    <location>
        <begin position="111"/>
        <end position="131"/>
    </location>
</feature>
<comment type="subcellular location">
    <subcellularLocation>
        <location evidence="1">Membrane</location>
        <topology evidence="1">Multi-pass membrane protein</topology>
    </subcellularLocation>
</comment>
<accession>A0AAN6RF89</accession>
<feature type="transmembrane region" description="Helical" evidence="6">
    <location>
        <begin position="281"/>
        <end position="300"/>
    </location>
</feature>
<reference evidence="7 8" key="1">
    <citation type="submission" date="2021-02" db="EMBL/GenBank/DDBJ databases">
        <title>Genome assembly of Pseudopithomyces chartarum.</title>
        <authorList>
            <person name="Jauregui R."/>
            <person name="Singh J."/>
            <person name="Voisey C."/>
        </authorList>
    </citation>
    <scope>NUCLEOTIDE SEQUENCE [LARGE SCALE GENOMIC DNA]</scope>
    <source>
        <strain evidence="7 8">AGR01</strain>
    </source>
</reference>
<dbReference type="PANTHER" id="PTHR23507:SF1">
    <property type="entry name" value="FI18259P1-RELATED"/>
    <property type="match status" value="1"/>
</dbReference>
<dbReference type="EMBL" id="WVTA01000015">
    <property type="protein sequence ID" value="KAK3201743.1"/>
    <property type="molecule type" value="Genomic_DNA"/>
</dbReference>
<evidence type="ECO:0000256" key="4">
    <source>
        <dbReference type="ARBA" id="ARBA00023136"/>
    </source>
</evidence>
<feature type="transmembrane region" description="Helical" evidence="6">
    <location>
        <begin position="80"/>
        <end position="99"/>
    </location>
</feature>
<proteinExistence type="predicted"/>
<evidence type="ECO:0000256" key="5">
    <source>
        <dbReference type="SAM" id="MobiDB-lite"/>
    </source>
</evidence>
<dbReference type="Proteomes" id="UP001280581">
    <property type="component" value="Unassembled WGS sequence"/>
</dbReference>
<evidence type="ECO:0000313" key="8">
    <source>
        <dbReference type="Proteomes" id="UP001280581"/>
    </source>
</evidence>
<dbReference type="PANTHER" id="PTHR23507">
    <property type="entry name" value="ZGC:174356"/>
    <property type="match status" value="1"/>
</dbReference>
<evidence type="ECO:0000256" key="6">
    <source>
        <dbReference type="SAM" id="Phobius"/>
    </source>
</evidence>
<comment type="caution">
    <text evidence="7">The sequence shown here is derived from an EMBL/GenBank/DDBJ whole genome shotgun (WGS) entry which is preliminary data.</text>
</comment>
<evidence type="ECO:0000313" key="7">
    <source>
        <dbReference type="EMBL" id="KAK3201743.1"/>
    </source>
</evidence>
<feature type="region of interest" description="Disordered" evidence="5">
    <location>
        <begin position="1"/>
        <end position="28"/>
    </location>
</feature>
<dbReference type="AlphaFoldDB" id="A0AAN6RF89"/>
<dbReference type="SUPFAM" id="SSF103473">
    <property type="entry name" value="MFS general substrate transporter"/>
    <property type="match status" value="1"/>
</dbReference>
<dbReference type="GO" id="GO:0016020">
    <property type="term" value="C:membrane"/>
    <property type="evidence" value="ECO:0007669"/>
    <property type="project" value="UniProtKB-SubCell"/>
</dbReference>
<name>A0AAN6RF89_9PLEO</name>
<dbReference type="Gene3D" id="1.20.1250.20">
    <property type="entry name" value="MFS general substrate transporter like domains"/>
    <property type="match status" value="1"/>
</dbReference>
<evidence type="ECO:0008006" key="9">
    <source>
        <dbReference type="Google" id="ProtNLM"/>
    </source>
</evidence>
<feature type="transmembrane region" description="Helical" evidence="6">
    <location>
        <begin position="370"/>
        <end position="393"/>
    </location>
</feature>
<sequence>MSAEQDPLLPQGHDSPGPAVASESSRQDDQSCIRRMPLVAFLATFGMNAAAASSVFVFARILCKDSSSCNGDEQNAFARSLAIATVIANVCAILVIQPLHAVSKKTPNTVLMLWLVCRSTSIALLWLAASFKSMSIVLLSKVLEGTATDNILQFALSTIYARAKDQKQFSTLMSESMAFSLLGSSLGPLTAGLGRDFSSRILIAICALVLAALYVGYLTIVGRSHAPNKNNSQSLRDQISVTTEGHAREGATLLRDLFQGMFSHFSIFAEKPRFLSPSLSLLLYTNGQAYILPALMVYASGRYGFTDRQSSWLLSLVTAVSATSTFFVRLVQQRIKGDIAHLRLNMMVAVMQMSALAISLPLIMETNYSWQLYLVTTAMSLGFSASGFIKTYALCQLQHPNDGTAALAIFETVGSLLSPLTLGAAQSHWHGGSWTFLSTGMMIASIAVLLVTMTRRVFIPAS</sequence>
<evidence type="ECO:0000256" key="1">
    <source>
        <dbReference type="ARBA" id="ARBA00004141"/>
    </source>
</evidence>
<organism evidence="7 8">
    <name type="scientific">Pseudopithomyces chartarum</name>
    <dbReference type="NCBI Taxonomy" id="1892770"/>
    <lineage>
        <taxon>Eukaryota</taxon>
        <taxon>Fungi</taxon>
        <taxon>Dikarya</taxon>
        <taxon>Ascomycota</taxon>
        <taxon>Pezizomycotina</taxon>
        <taxon>Dothideomycetes</taxon>
        <taxon>Pleosporomycetidae</taxon>
        <taxon>Pleosporales</taxon>
        <taxon>Massarineae</taxon>
        <taxon>Didymosphaeriaceae</taxon>
        <taxon>Pseudopithomyces</taxon>
    </lineage>
</organism>
<feature type="transmembrane region" description="Helical" evidence="6">
    <location>
        <begin position="197"/>
        <end position="220"/>
    </location>
</feature>
<keyword evidence="8" id="KW-1185">Reference proteome</keyword>
<feature type="transmembrane region" description="Helical" evidence="6">
    <location>
        <begin position="431"/>
        <end position="452"/>
    </location>
</feature>
<gene>
    <name evidence="7" type="ORF">GRF29_164g505751</name>
</gene>
<feature type="transmembrane region" description="Helical" evidence="6">
    <location>
        <begin position="344"/>
        <end position="364"/>
    </location>
</feature>
<keyword evidence="3 6" id="KW-1133">Transmembrane helix</keyword>
<feature type="transmembrane region" description="Helical" evidence="6">
    <location>
        <begin position="38"/>
        <end position="59"/>
    </location>
</feature>
<dbReference type="GO" id="GO:0022857">
    <property type="term" value="F:transmembrane transporter activity"/>
    <property type="evidence" value="ECO:0007669"/>
    <property type="project" value="TreeGrafter"/>
</dbReference>
<keyword evidence="4 6" id="KW-0472">Membrane</keyword>
<protein>
    <recommendedName>
        <fullName evidence="9">MFS transporter</fullName>
    </recommendedName>
</protein>